<organism evidence="7 8">
    <name type="scientific">Emiliania huxleyi (strain CCMP1516)</name>
    <dbReference type="NCBI Taxonomy" id="280463"/>
    <lineage>
        <taxon>Eukaryota</taxon>
        <taxon>Haptista</taxon>
        <taxon>Haptophyta</taxon>
        <taxon>Prymnesiophyceae</taxon>
        <taxon>Isochrysidales</taxon>
        <taxon>Noelaerhabdaceae</taxon>
        <taxon>Emiliania</taxon>
    </lineage>
</organism>
<sequence length="334" mass="35501">MGAVADAFKLLFACAGIFASFSYFAVLQEDVYKKEYGGSDKVKGEKFAFTFLALTAERGINAAIALLGMAVLGGSGIKIPHKEIFNSGISQMLAMAASNEALRYVSFPTQVLGKSCKMVPVMAGGILLGGKSYDLVKYLQVALITLGVTVFNFGGKKKGGGEDSAYGLWLIAASLVMDAVTGGLQDRVKASTKALNPSDPKAKPTMHESMFWTNASGCLVAAALGLATGHLTEGFAFCSRHPEVLQAVLIYSLASAVGQNFIYYTITQFGPLLLSTVTTTRKIFSTVYSVLRNPSNSLDEMQWAGCTLVFVGLAVELLEKALPSKKPAKDPKKL</sequence>
<evidence type="ECO:0000256" key="3">
    <source>
        <dbReference type="ARBA" id="ARBA00022692"/>
    </source>
</evidence>
<keyword evidence="3 6" id="KW-0812">Transmembrane</keyword>
<keyword evidence="2" id="KW-0813">Transport</keyword>
<dbReference type="KEGG" id="ehx:EMIHUDRAFT_459566"/>
<dbReference type="InterPro" id="IPR013657">
    <property type="entry name" value="SCL35B1-4/HUT1"/>
</dbReference>
<dbReference type="PANTHER" id="PTHR10778:SF18">
    <property type="entry name" value="SUGAR PHOSPHATE TRANSPORTER DOMAIN-CONTAINING PROTEIN"/>
    <property type="match status" value="1"/>
</dbReference>
<reference evidence="8" key="1">
    <citation type="journal article" date="2013" name="Nature">
        <title>Pan genome of the phytoplankton Emiliania underpins its global distribution.</title>
        <authorList>
            <person name="Read B.A."/>
            <person name="Kegel J."/>
            <person name="Klute M.J."/>
            <person name="Kuo A."/>
            <person name="Lefebvre S.C."/>
            <person name="Maumus F."/>
            <person name="Mayer C."/>
            <person name="Miller J."/>
            <person name="Monier A."/>
            <person name="Salamov A."/>
            <person name="Young J."/>
            <person name="Aguilar M."/>
            <person name="Claverie J.M."/>
            <person name="Frickenhaus S."/>
            <person name="Gonzalez K."/>
            <person name="Herman E.K."/>
            <person name="Lin Y.C."/>
            <person name="Napier J."/>
            <person name="Ogata H."/>
            <person name="Sarno A.F."/>
            <person name="Shmutz J."/>
            <person name="Schroeder D."/>
            <person name="de Vargas C."/>
            <person name="Verret F."/>
            <person name="von Dassow P."/>
            <person name="Valentin K."/>
            <person name="Van de Peer Y."/>
            <person name="Wheeler G."/>
            <person name="Dacks J.B."/>
            <person name="Delwiche C.F."/>
            <person name="Dyhrman S.T."/>
            <person name="Glockner G."/>
            <person name="John U."/>
            <person name="Richards T."/>
            <person name="Worden A.Z."/>
            <person name="Zhang X."/>
            <person name="Grigoriev I.V."/>
            <person name="Allen A.E."/>
            <person name="Bidle K."/>
            <person name="Borodovsky M."/>
            <person name="Bowler C."/>
            <person name="Brownlee C."/>
            <person name="Cock J.M."/>
            <person name="Elias M."/>
            <person name="Gladyshev V.N."/>
            <person name="Groth M."/>
            <person name="Guda C."/>
            <person name="Hadaegh A."/>
            <person name="Iglesias-Rodriguez M.D."/>
            <person name="Jenkins J."/>
            <person name="Jones B.M."/>
            <person name="Lawson T."/>
            <person name="Leese F."/>
            <person name="Lindquist E."/>
            <person name="Lobanov A."/>
            <person name="Lomsadze A."/>
            <person name="Malik S.B."/>
            <person name="Marsh M.E."/>
            <person name="Mackinder L."/>
            <person name="Mock T."/>
            <person name="Mueller-Roeber B."/>
            <person name="Pagarete A."/>
            <person name="Parker M."/>
            <person name="Probert I."/>
            <person name="Quesneville H."/>
            <person name="Raines C."/>
            <person name="Rensing S.A."/>
            <person name="Riano-Pachon D.M."/>
            <person name="Richier S."/>
            <person name="Rokitta S."/>
            <person name="Shiraiwa Y."/>
            <person name="Soanes D.M."/>
            <person name="van der Giezen M."/>
            <person name="Wahlund T.M."/>
            <person name="Williams B."/>
            <person name="Wilson W."/>
            <person name="Wolfe G."/>
            <person name="Wurch L.L."/>
        </authorList>
    </citation>
    <scope>NUCLEOTIDE SEQUENCE</scope>
</reference>
<dbReference type="GeneID" id="17284687"/>
<dbReference type="PaxDb" id="2903-EOD13331"/>
<dbReference type="KEGG" id="ehx:EMIHUDRAFT_433371"/>
<comment type="subcellular location">
    <subcellularLocation>
        <location evidence="1">Membrane</location>
        <topology evidence="1">Multi-pass membrane protein</topology>
    </subcellularLocation>
</comment>
<dbReference type="PANTHER" id="PTHR10778">
    <property type="entry name" value="SOLUTE CARRIER FAMILY 35 MEMBER B"/>
    <property type="match status" value="1"/>
</dbReference>
<dbReference type="EnsemblProtists" id="EOD39416">
    <property type="protein sequence ID" value="EOD39416"/>
    <property type="gene ID" value="EMIHUDRAFT_433371"/>
</dbReference>
<feature type="transmembrane region" description="Helical" evidence="6">
    <location>
        <begin position="135"/>
        <end position="154"/>
    </location>
</feature>
<evidence type="ECO:0000313" key="8">
    <source>
        <dbReference type="Proteomes" id="UP000013827"/>
    </source>
</evidence>
<keyword evidence="4 6" id="KW-1133">Transmembrane helix</keyword>
<evidence type="ECO:0000256" key="5">
    <source>
        <dbReference type="ARBA" id="ARBA00023136"/>
    </source>
</evidence>
<name>A0A0D3IPZ6_EMIH1</name>
<feature type="transmembrane region" description="Helical" evidence="6">
    <location>
        <begin position="244"/>
        <end position="266"/>
    </location>
</feature>
<dbReference type="AlphaFoldDB" id="A0A0D3IPZ6"/>
<dbReference type="Proteomes" id="UP000013827">
    <property type="component" value="Unassembled WGS sequence"/>
</dbReference>
<dbReference type="GO" id="GO:0005459">
    <property type="term" value="F:UDP-galactose transmembrane transporter activity"/>
    <property type="evidence" value="ECO:0007669"/>
    <property type="project" value="TreeGrafter"/>
</dbReference>
<feature type="transmembrane region" description="Helical" evidence="6">
    <location>
        <begin position="7"/>
        <end position="27"/>
    </location>
</feature>
<dbReference type="HOGENOM" id="CLU_036019_0_3_1"/>
<dbReference type="Pfam" id="PF08449">
    <property type="entry name" value="UAA"/>
    <property type="match status" value="1"/>
</dbReference>
<dbReference type="GeneID" id="17259479"/>
<proteinExistence type="predicted"/>
<feature type="transmembrane region" description="Helical" evidence="6">
    <location>
        <begin position="166"/>
        <end position="184"/>
    </location>
</feature>
<dbReference type="OMA" id="DFMFWTN"/>
<evidence type="ECO:0000256" key="6">
    <source>
        <dbReference type="SAM" id="Phobius"/>
    </source>
</evidence>
<evidence type="ECO:0000256" key="4">
    <source>
        <dbReference type="ARBA" id="ARBA00022989"/>
    </source>
</evidence>
<accession>A0A0D3IPZ6</accession>
<dbReference type="GO" id="GO:0000139">
    <property type="term" value="C:Golgi membrane"/>
    <property type="evidence" value="ECO:0007669"/>
    <property type="project" value="TreeGrafter"/>
</dbReference>
<evidence type="ECO:0000313" key="7">
    <source>
        <dbReference type="EnsemblProtists" id="EOD13331"/>
    </source>
</evidence>
<dbReference type="RefSeq" id="XP_005765760.1">
    <property type="nucleotide sequence ID" value="XM_005765703.1"/>
</dbReference>
<dbReference type="eggNOG" id="KOG1580">
    <property type="taxonomic scope" value="Eukaryota"/>
</dbReference>
<feature type="transmembrane region" description="Helical" evidence="6">
    <location>
        <begin position="211"/>
        <end position="232"/>
    </location>
</feature>
<dbReference type="GO" id="GO:0005789">
    <property type="term" value="C:endoplasmic reticulum membrane"/>
    <property type="evidence" value="ECO:0007669"/>
    <property type="project" value="TreeGrafter"/>
</dbReference>
<protein>
    <submittedName>
        <fullName evidence="7">Uncharacterized protein</fullName>
    </submittedName>
</protein>
<keyword evidence="5 6" id="KW-0472">Membrane</keyword>
<evidence type="ECO:0000256" key="1">
    <source>
        <dbReference type="ARBA" id="ARBA00004141"/>
    </source>
</evidence>
<evidence type="ECO:0000256" key="2">
    <source>
        <dbReference type="ARBA" id="ARBA00022448"/>
    </source>
</evidence>
<keyword evidence="8" id="KW-1185">Reference proteome</keyword>
<dbReference type="RefSeq" id="XP_005791845.1">
    <property type="nucleotide sequence ID" value="XM_005791788.1"/>
</dbReference>
<reference evidence="7" key="2">
    <citation type="submission" date="2024-10" db="UniProtKB">
        <authorList>
            <consortium name="EnsemblProtists"/>
        </authorList>
    </citation>
    <scope>IDENTIFICATION</scope>
</reference>
<dbReference type="EnsemblProtists" id="EOD13331">
    <property type="protein sequence ID" value="EOD13331"/>
    <property type="gene ID" value="EMIHUDRAFT_459566"/>
</dbReference>
<dbReference type="GO" id="GO:0005460">
    <property type="term" value="F:UDP-glucose transmembrane transporter activity"/>
    <property type="evidence" value="ECO:0007669"/>
    <property type="project" value="TreeGrafter"/>
</dbReference>